<reference evidence="1 2" key="1">
    <citation type="journal article" date="2018" name="Nat. Genet.">
        <title>The Rosa genome provides new insights in the design of modern roses.</title>
        <authorList>
            <person name="Bendahmane M."/>
        </authorList>
    </citation>
    <scope>NUCLEOTIDE SEQUENCE [LARGE SCALE GENOMIC DNA]</scope>
    <source>
        <strain evidence="2">cv. Old Blush</strain>
    </source>
</reference>
<sequence>MAFFDNEAEPLPVTNYYFEDDKNEPISFHVLPIEWSKDKRQNGKKELIYLRGIADNGLPTIHRELL</sequence>
<keyword evidence="2" id="KW-1185">Reference proteome</keyword>
<dbReference type="AlphaFoldDB" id="A0A2P6QCX4"/>
<evidence type="ECO:0000313" key="1">
    <source>
        <dbReference type="EMBL" id="PRQ32030.1"/>
    </source>
</evidence>
<dbReference type="EMBL" id="PDCK01000043">
    <property type="protein sequence ID" value="PRQ32030.1"/>
    <property type="molecule type" value="Genomic_DNA"/>
</dbReference>
<accession>A0A2P6QCX4</accession>
<comment type="caution">
    <text evidence="1">The sequence shown here is derived from an EMBL/GenBank/DDBJ whole genome shotgun (WGS) entry which is preliminary data.</text>
</comment>
<evidence type="ECO:0000313" key="2">
    <source>
        <dbReference type="Proteomes" id="UP000238479"/>
    </source>
</evidence>
<organism evidence="1 2">
    <name type="scientific">Rosa chinensis</name>
    <name type="common">China rose</name>
    <dbReference type="NCBI Taxonomy" id="74649"/>
    <lineage>
        <taxon>Eukaryota</taxon>
        <taxon>Viridiplantae</taxon>
        <taxon>Streptophyta</taxon>
        <taxon>Embryophyta</taxon>
        <taxon>Tracheophyta</taxon>
        <taxon>Spermatophyta</taxon>
        <taxon>Magnoliopsida</taxon>
        <taxon>eudicotyledons</taxon>
        <taxon>Gunneridae</taxon>
        <taxon>Pentapetalae</taxon>
        <taxon>rosids</taxon>
        <taxon>fabids</taxon>
        <taxon>Rosales</taxon>
        <taxon>Rosaceae</taxon>
        <taxon>Rosoideae</taxon>
        <taxon>Rosoideae incertae sedis</taxon>
        <taxon>Rosa</taxon>
    </lineage>
</organism>
<dbReference type="STRING" id="74649.A0A2P6QCX4"/>
<gene>
    <name evidence="1" type="ORF">RchiOBHm_Chr5g0041881</name>
</gene>
<dbReference type="Gramene" id="PRQ32030">
    <property type="protein sequence ID" value="PRQ32030"/>
    <property type="gene ID" value="RchiOBHm_Chr5g0041881"/>
</dbReference>
<protein>
    <submittedName>
        <fullName evidence="1">Uncharacterized protein</fullName>
    </submittedName>
</protein>
<proteinExistence type="predicted"/>
<dbReference type="PANTHER" id="PTHR46235">
    <property type="entry name" value="PHD FINGER-CONTAINING PROTEIN DDB_G0268158"/>
    <property type="match status" value="1"/>
</dbReference>
<dbReference type="Proteomes" id="UP000238479">
    <property type="component" value="Chromosome 5"/>
</dbReference>
<name>A0A2P6QCX4_ROSCH</name>
<dbReference type="PANTHER" id="PTHR46235:SF3">
    <property type="entry name" value="PHD FINGER-CONTAINING PROTEIN DDB_G0268158"/>
    <property type="match status" value="1"/>
</dbReference>